<keyword evidence="3 5" id="KW-0862">Zinc</keyword>
<dbReference type="SUPFAM" id="SSF50129">
    <property type="entry name" value="GroES-like"/>
    <property type="match status" value="1"/>
</dbReference>
<dbReference type="SUPFAM" id="SSF51735">
    <property type="entry name" value="NAD(P)-binding Rossmann-fold domains"/>
    <property type="match status" value="1"/>
</dbReference>
<protein>
    <submittedName>
        <fullName evidence="7">Alcohol dehydrogenase catalytic domain-containing protein</fullName>
    </submittedName>
</protein>
<dbReference type="PANTHER" id="PTHR43401:SF4">
    <property type="entry name" value="D-ARABINOSE 1-DEHYDROGENASE (NADP(+))"/>
    <property type="match status" value="1"/>
</dbReference>
<dbReference type="PROSITE" id="PS00059">
    <property type="entry name" value="ADH_ZINC"/>
    <property type="match status" value="1"/>
</dbReference>
<dbReference type="InterPro" id="IPR020843">
    <property type="entry name" value="ER"/>
</dbReference>
<evidence type="ECO:0000256" key="1">
    <source>
        <dbReference type="ARBA" id="ARBA00001947"/>
    </source>
</evidence>
<dbReference type="InterPro" id="IPR013149">
    <property type="entry name" value="ADH-like_C"/>
</dbReference>
<accession>A0ABW7TZF8</accession>
<evidence type="ECO:0000256" key="3">
    <source>
        <dbReference type="ARBA" id="ARBA00022833"/>
    </source>
</evidence>
<evidence type="ECO:0000256" key="4">
    <source>
        <dbReference type="ARBA" id="ARBA00023002"/>
    </source>
</evidence>
<dbReference type="InterPro" id="IPR002328">
    <property type="entry name" value="ADH_Zn_CS"/>
</dbReference>
<evidence type="ECO:0000256" key="2">
    <source>
        <dbReference type="ARBA" id="ARBA00022723"/>
    </source>
</evidence>
<name>A0ABW7TZF8_9NOCA</name>
<proteinExistence type="inferred from homology"/>
<dbReference type="Proteomes" id="UP001611263">
    <property type="component" value="Unassembled WGS sequence"/>
</dbReference>
<dbReference type="Pfam" id="PF08240">
    <property type="entry name" value="ADH_N"/>
    <property type="match status" value="1"/>
</dbReference>
<dbReference type="PANTHER" id="PTHR43401">
    <property type="entry name" value="L-THREONINE 3-DEHYDROGENASE"/>
    <property type="match status" value="1"/>
</dbReference>
<evidence type="ECO:0000313" key="8">
    <source>
        <dbReference type="Proteomes" id="UP001611263"/>
    </source>
</evidence>
<keyword evidence="4" id="KW-0560">Oxidoreductase</keyword>
<evidence type="ECO:0000259" key="6">
    <source>
        <dbReference type="SMART" id="SM00829"/>
    </source>
</evidence>
<dbReference type="Gene3D" id="3.40.50.720">
    <property type="entry name" value="NAD(P)-binding Rossmann-like Domain"/>
    <property type="match status" value="1"/>
</dbReference>
<dbReference type="InterPro" id="IPR011032">
    <property type="entry name" value="GroES-like_sf"/>
</dbReference>
<dbReference type="Pfam" id="PF00107">
    <property type="entry name" value="ADH_zinc_N"/>
    <property type="match status" value="1"/>
</dbReference>
<gene>
    <name evidence="7" type="ORF">ACH4WX_32985</name>
</gene>
<comment type="caution">
    <text evidence="7">The sequence shown here is derived from an EMBL/GenBank/DDBJ whole genome shotgun (WGS) entry which is preliminary data.</text>
</comment>
<evidence type="ECO:0000313" key="7">
    <source>
        <dbReference type="EMBL" id="MFI1465547.1"/>
    </source>
</evidence>
<reference evidence="7 8" key="1">
    <citation type="submission" date="2024-10" db="EMBL/GenBank/DDBJ databases">
        <title>The Natural Products Discovery Center: Release of the First 8490 Sequenced Strains for Exploring Actinobacteria Biosynthetic Diversity.</title>
        <authorList>
            <person name="Kalkreuter E."/>
            <person name="Kautsar S.A."/>
            <person name="Yang D."/>
            <person name="Bader C.D."/>
            <person name="Teijaro C.N."/>
            <person name="Fluegel L."/>
            <person name="Davis C.M."/>
            <person name="Simpson J.R."/>
            <person name="Lauterbach L."/>
            <person name="Steele A.D."/>
            <person name="Gui C."/>
            <person name="Meng S."/>
            <person name="Li G."/>
            <person name="Viehrig K."/>
            <person name="Ye F."/>
            <person name="Su P."/>
            <person name="Kiefer A.F."/>
            <person name="Nichols A."/>
            <person name="Cepeda A.J."/>
            <person name="Yan W."/>
            <person name="Fan B."/>
            <person name="Jiang Y."/>
            <person name="Adhikari A."/>
            <person name="Zheng C.-J."/>
            <person name="Schuster L."/>
            <person name="Cowan T.M."/>
            <person name="Smanski M.J."/>
            <person name="Chevrette M.G."/>
            <person name="De Carvalho L.P.S."/>
            <person name="Shen B."/>
        </authorList>
    </citation>
    <scope>NUCLEOTIDE SEQUENCE [LARGE SCALE GENOMIC DNA]</scope>
    <source>
        <strain evidence="7 8">NPDC020568</strain>
    </source>
</reference>
<dbReference type="RefSeq" id="WP_051158159.1">
    <property type="nucleotide sequence ID" value="NZ_JBIRUQ010000021.1"/>
</dbReference>
<dbReference type="Gene3D" id="3.90.180.10">
    <property type="entry name" value="Medium-chain alcohol dehydrogenases, catalytic domain"/>
    <property type="match status" value="1"/>
</dbReference>
<dbReference type="InterPro" id="IPR050129">
    <property type="entry name" value="Zn_alcohol_dh"/>
</dbReference>
<comment type="cofactor">
    <cofactor evidence="1 5">
        <name>Zn(2+)</name>
        <dbReference type="ChEBI" id="CHEBI:29105"/>
    </cofactor>
</comment>
<keyword evidence="2 5" id="KW-0479">Metal-binding</keyword>
<dbReference type="EMBL" id="JBIRUQ010000021">
    <property type="protein sequence ID" value="MFI1465547.1"/>
    <property type="molecule type" value="Genomic_DNA"/>
</dbReference>
<feature type="domain" description="Enoyl reductase (ER)" evidence="6">
    <location>
        <begin position="8"/>
        <end position="247"/>
    </location>
</feature>
<evidence type="ECO:0000256" key="5">
    <source>
        <dbReference type="RuleBase" id="RU361277"/>
    </source>
</evidence>
<comment type="similarity">
    <text evidence="5">Belongs to the zinc-containing alcohol dehydrogenase family.</text>
</comment>
<dbReference type="InterPro" id="IPR013154">
    <property type="entry name" value="ADH-like_N"/>
</dbReference>
<organism evidence="7 8">
    <name type="scientific">Nocardia carnea</name>
    <dbReference type="NCBI Taxonomy" id="37328"/>
    <lineage>
        <taxon>Bacteria</taxon>
        <taxon>Bacillati</taxon>
        <taxon>Actinomycetota</taxon>
        <taxon>Actinomycetes</taxon>
        <taxon>Mycobacteriales</taxon>
        <taxon>Nocardiaceae</taxon>
        <taxon>Nocardia</taxon>
    </lineage>
</organism>
<dbReference type="SMART" id="SM00829">
    <property type="entry name" value="PKS_ER"/>
    <property type="match status" value="1"/>
</dbReference>
<dbReference type="GeneID" id="93508079"/>
<sequence length="267" mass="27479">MKAWQFTEPHEPMVLVELPDPEPAAGEVVLDVCAAGLCHSDVDILEGGPLLNRLTQRPIVLGHEVSGVVTRVGVGVTKFAVGDRVAVYGQGYRIAPPGWEHESRRDGVGLGRDGGFAERTTAWEYELTKIPDGLDFDQAASATDAGMTAYHAIRVGAVAPGRRVGIIGLGGLGFTGARIAKILGAHVVAAETNAAIHGAAREAGIDEVVADSADLVGMELDAVIDYAGFGTTTAAAVEAVRPGGRVVQVGLGKANSAEAAGRALSDV</sequence>
<keyword evidence="8" id="KW-1185">Reference proteome</keyword>
<dbReference type="InterPro" id="IPR036291">
    <property type="entry name" value="NAD(P)-bd_dom_sf"/>
</dbReference>